<organism evidence="1 2">
    <name type="scientific">Burkholderia singularis</name>
    <dbReference type="NCBI Taxonomy" id="1503053"/>
    <lineage>
        <taxon>Bacteria</taxon>
        <taxon>Pseudomonadati</taxon>
        <taxon>Pseudomonadota</taxon>
        <taxon>Betaproteobacteria</taxon>
        <taxon>Burkholderiales</taxon>
        <taxon>Burkholderiaceae</taxon>
        <taxon>Burkholderia</taxon>
        <taxon>pseudomallei group</taxon>
    </lineage>
</organism>
<protein>
    <submittedName>
        <fullName evidence="1">Uncharacterized protein</fullName>
    </submittedName>
</protein>
<gene>
    <name evidence="1" type="ORF">BSIN_3025</name>
</gene>
<proteinExistence type="predicted"/>
<dbReference type="Proteomes" id="UP000198460">
    <property type="component" value="Unassembled WGS sequence"/>
</dbReference>
<evidence type="ECO:0000313" key="1">
    <source>
        <dbReference type="EMBL" id="SMF99838.1"/>
    </source>
</evidence>
<evidence type="ECO:0000313" key="2">
    <source>
        <dbReference type="Proteomes" id="UP000198460"/>
    </source>
</evidence>
<reference evidence="1 2" key="1">
    <citation type="submission" date="2017-04" db="EMBL/GenBank/DDBJ databases">
        <authorList>
            <person name="Afonso C.L."/>
            <person name="Miller P.J."/>
            <person name="Scott M.A."/>
            <person name="Spackman E."/>
            <person name="Goraichik I."/>
            <person name="Dimitrov K.M."/>
            <person name="Suarez D.L."/>
            <person name="Swayne D.E."/>
        </authorList>
    </citation>
    <scope>NUCLEOTIDE SEQUENCE [LARGE SCALE GENOMIC DNA]</scope>
    <source>
        <strain evidence="1">LMG 28154</strain>
    </source>
</reference>
<accession>A0A238H3Q0</accession>
<dbReference type="AlphaFoldDB" id="A0A238H3Q0"/>
<name>A0A238H3Q0_9BURK</name>
<dbReference type="EMBL" id="FXAN01000045">
    <property type="protein sequence ID" value="SMF99838.1"/>
    <property type="molecule type" value="Genomic_DNA"/>
</dbReference>
<dbReference type="RefSeq" id="WP_143757387.1">
    <property type="nucleotide sequence ID" value="NZ_FXAN01000045.1"/>
</dbReference>
<sequence length="76" mass="8578">MSSAFDMRENRLGGVEHTSFANIGQVIVFRLIMKGASIFLSVRLFGGEEAYKGCKLAFEIFAPMLERMRGFEHSMI</sequence>